<dbReference type="OrthoDB" id="200338at2157"/>
<evidence type="ECO:0000313" key="3">
    <source>
        <dbReference type="Proteomes" id="UP000466535"/>
    </source>
</evidence>
<sequence length="163" mass="17010">MLFPTHLLAAAMVGRTSRLSTPWAVVGAALPDVIDKPLGLVGVADIYHTVGHSVLVLGVLAPLVLGDPRGRAVVVGWALHLALDAGQILINGRPSDVLSLGWPAVAPPDPLGLPPGEFALYYLGSPAFVLEVGIWLLAAAVVLRDRRAAGGEEATHRTARDQN</sequence>
<dbReference type="RefSeq" id="WP_159762393.1">
    <property type="nucleotide sequence ID" value="NZ_WUUT01000001.1"/>
</dbReference>
<keyword evidence="1" id="KW-0472">Membrane</keyword>
<comment type="caution">
    <text evidence="2">The sequence shown here is derived from an EMBL/GenBank/DDBJ whole genome shotgun (WGS) entry which is preliminary data.</text>
</comment>
<evidence type="ECO:0000313" key="2">
    <source>
        <dbReference type="EMBL" id="MXR50239.1"/>
    </source>
</evidence>
<keyword evidence="2" id="KW-0378">Hydrolase</keyword>
<name>A0A6B0TAN6_9EURY</name>
<proteinExistence type="predicted"/>
<keyword evidence="1" id="KW-0812">Transmembrane</keyword>
<feature type="transmembrane region" description="Helical" evidence="1">
    <location>
        <begin position="119"/>
        <end position="143"/>
    </location>
</feature>
<dbReference type="AlphaFoldDB" id="A0A6B0TAN6"/>
<keyword evidence="3" id="KW-1185">Reference proteome</keyword>
<accession>A0A6B0TAN6</accession>
<dbReference type="EMBL" id="WUUT01000001">
    <property type="protein sequence ID" value="MXR50239.1"/>
    <property type="molecule type" value="Genomic_DNA"/>
</dbReference>
<keyword evidence="1" id="KW-1133">Transmembrane helix</keyword>
<evidence type="ECO:0000256" key="1">
    <source>
        <dbReference type="SAM" id="Phobius"/>
    </source>
</evidence>
<dbReference type="Proteomes" id="UP000466535">
    <property type="component" value="Unassembled WGS sequence"/>
</dbReference>
<gene>
    <name evidence="2" type="ORF">GRX03_01260</name>
</gene>
<reference evidence="2 3" key="1">
    <citation type="submission" date="2019-12" db="EMBL/GenBank/DDBJ databases">
        <title>Isolation and characterization of three novel carbon monoxide-oxidizing members of Halobacteria from salione crusts and soils.</title>
        <authorList>
            <person name="Myers M.R."/>
            <person name="King G.M."/>
        </authorList>
    </citation>
    <scope>NUCLEOTIDE SEQUENCE [LARGE SCALE GENOMIC DNA]</scope>
    <source>
        <strain evidence="2 3">WSH3</strain>
    </source>
</reference>
<protein>
    <submittedName>
        <fullName evidence="2">Metal-dependent hydrolase</fullName>
    </submittedName>
</protein>
<dbReference type="GO" id="GO:0016787">
    <property type="term" value="F:hydrolase activity"/>
    <property type="evidence" value="ECO:0007669"/>
    <property type="project" value="UniProtKB-KW"/>
</dbReference>
<organism evidence="2 3">
    <name type="scientific">Halovenus carboxidivorans</name>
    <dbReference type="NCBI Taxonomy" id="2692199"/>
    <lineage>
        <taxon>Archaea</taxon>
        <taxon>Methanobacteriati</taxon>
        <taxon>Methanobacteriota</taxon>
        <taxon>Stenosarchaea group</taxon>
        <taxon>Halobacteria</taxon>
        <taxon>Halobacteriales</taxon>
        <taxon>Haloarculaceae</taxon>
        <taxon>Halovenus</taxon>
    </lineage>
</organism>